<dbReference type="GO" id="GO:0016787">
    <property type="term" value="F:hydrolase activity"/>
    <property type="evidence" value="ECO:0007669"/>
    <property type="project" value="UniProtKB-KW"/>
</dbReference>
<keyword evidence="12" id="KW-1185">Reference proteome</keyword>
<evidence type="ECO:0000259" key="10">
    <source>
        <dbReference type="PROSITE" id="PS51462"/>
    </source>
</evidence>
<comment type="cofactor">
    <cofactor evidence="2">
        <name>Mg(2+)</name>
        <dbReference type="ChEBI" id="CHEBI:18420"/>
    </cofactor>
</comment>
<name>A0ABX8B606_9BACT</name>
<dbReference type="Pfam" id="PF00293">
    <property type="entry name" value="NUDIX"/>
    <property type="match status" value="1"/>
</dbReference>
<evidence type="ECO:0000256" key="8">
    <source>
        <dbReference type="RuleBase" id="RU003476"/>
    </source>
</evidence>
<dbReference type="PANTHER" id="PTHR11839:SF18">
    <property type="entry name" value="NUDIX HYDROLASE DOMAIN-CONTAINING PROTEIN"/>
    <property type="match status" value="1"/>
</dbReference>
<reference evidence="11 12" key="1">
    <citation type="submission" date="2021-03" db="EMBL/GenBank/DDBJ databases">
        <title>Genomic and phenotypic characterization of Chloracidobacterium isolates provides evidence for multiple species.</title>
        <authorList>
            <person name="Saini M.K."/>
            <person name="Costas A.M.G."/>
            <person name="Tank M."/>
            <person name="Bryant D.A."/>
        </authorList>
    </citation>
    <scope>NUCLEOTIDE SEQUENCE [LARGE SCALE GENOMIC DNA]</scope>
    <source>
        <strain evidence="11 12">BV2-C</strain>
    </source>
</reference>
<sequence>MSAHTSSRQPDVGAVRLLSRTFFHRGRVFETSHDAIQLASGVRLELDVIHHLGGAAVLPIFDNDDVLLIRQYRHPAGQVLLEAPAGRLELGEVPEAAARRELLEETGYQAETFTFVTKFYALPGYSTEVLYCFSATGLTPGAQCLDADEDIRTVRLPLAEALSLVHRGGIVDAKTMMTLLLVDAQRRESAFSAEQRRTATSPLPDCLPGPGDGRGGS</sequence>
<evidence type="ECO:0000256" key="7">
    <source>
        <dbReference type="ARBA" id="ARBA00032272"/>
    </source>
</evidence>
<organism evidence="11 12">
    <name type="scientific">Chloracidobacterium validum</name>
    <dbReference type="NCBI Taxonomy" id="2821543"/>
    <lineage>
        <taxon>Bacteria</taxon>
        <taxon>Pseudomonadati</taxon>
        <taxon>Acidobacteriota</taxon>
        <taxon>Terriglobia</taxon>
        <taxon>Terriglobales</taxon>
        <taxon>Acidobacteriaceae</taxon>
        <taxon>Chloracidobacterium</taxon>
    </lineage>
</organism>
<dbReference type="PROSITE" id="PS51462">
    <property type="entry name" value="NUDIX"/>
    <property type="match status" value="1"/>
</dbReference>
<dbReference type="PRINTS" id="PR00502">
    <property type="entry name" value="NUDIXFAMILY"/>
</dbReference>
<evidence type="ECO:0000256" key="4">
    <source>
        <dbReference type="ARBA" id="ARBA00016377"/>
    </source>
</evidence>
<comment type="catalytic activity">
    <reaction evidence="1">
        <text>GDP-alpha-D-mannose + H2O = alpha-D-mannose 1-phosphate + GMP + 2 H(+)</text>
        <dbReference type="Rhea" id="RHEA:27978"/>
        <dbReference type="ChEBI" id="CHEBI:15377"/>
        <dbReference type="ChEBI" id="CHEBI:15378"/>
        <dbReference type="ChEBI" id="CHEBI:57527"/>
        <dbReference type="ChEBI" id="CHEBI:58115"/>
        <dbReference type="ChEBI" id="CHEBI:58409"/>
    </reaction>
</comment>
<comment type="similarity">
    <text evidence="3">Belongs to the Nudix hydrolase family. NudK subfamily.</text>
</comment>
<evidence type="ECO:0000256" key="3">
    <source>
        <dbReference type="ARBA" id="ARBA00007275"/>
    </source>
</evidence>
<evidence type="ECO:0000256" key="5">
    <source>
        <dbReference type="ARBA" id="ARBA00022801"/>
    </source>
</evidence>
<dbReference type="Gene3D" id="3.90.79.10">
    <property type="entry name" value="Nucleoside Triphosphate Pyrophosphohydrolase"/>
    <property type="match status" value="1"/>
</dbReference>
<evidence type="ECO:0000256" key="2">
    <source>
        <dbReference type="ARBA" id="ARBA00001946"/>
    </source>
</evidence>
<evidence type="ECO:0000256" key="9">
    <source>
        <dbReference type="SAM" id="MobiDB-lite"/>
    </source>
</evidence>
<proteinExistence type="inferred from homology"/>
<dbReference type="PANTHER" id="PTHR11839">
    <property type="entry name" value="UDP/ADP-SUGAR PYROPHOSPHATASE"/>
    <property type="match status" value="1"/>
</dbReference>
<gene>
    <name evidence="11" type="ORF">J8C06_06690</name>
</gene>
<dbReference type="InterPro" id="IPR015797">
    <property type="entry name" value="NUDIX_hydrolase-like_dom_sf"/>
</dbReference>
<feature type="region of interest" description="Disordered" evidence="9">
    <location>
        <begin position="191"/>
        <end position="217"/>
    </location>
</feature>
<evidence type="ECO:0000256" key="6">
    <source>
        <dbReference type="ARBA" id="ARBA00032162"/>
    </source>
</evidence>
<dbReference type="CDD" id="cd03424">
    <property type="entry name" value="NUDIX_ADPRase_Nudt5_UGPPase_Nudt14"/>
    <property type="match status" value="1"/>
</dbReference>
<dbReference type="PROSITE" id="PS00893">
    <property type="entry name" value="NUDIX_BOX"/>
    <property type="match status" value="1"/>
</dbReference>
<protein>
    <recommendedName>
        <fullName evidence="4">GDP-mannose pyrophosphatase</fullName>
    </recommendedName>
    <alternativeName>
        <fullName evidence="6">GDP-mannose hydrolase</fullName>
    </alternativeName>
    <alternativeName>
        <fullName evidence="7">GDPMK</fullName>
    </alternativeName>
</protein>
<dbReference type="SUPFAM" id="SSF55811">
    <property type="entry name" value="Nudix"/>
    <property type="match status" value="1"/>
</dbReference>
<dbReference type="EMBL" id="CP072648">
    <property type="protein sequence ID" value="QUW02056.1"/>
    <property type="molecule type" value="Genomic_DNA"/>
</dbReference>
<dbReference type="InterPro" id="IPR000086">
    <property type="entry name" value="NUDIX_hydrolase_dom"/>
</dbReference>
<accession>A0ABX8B606</accession>
<dbReference type="InterPro" id="IPR020084">
    <property type="entry name" value="NUDIX_hydrolase_CS"/>
</dbReference>
<evidence type="ECO:0000256" key="1">
    <source>
        <dbReference type="ARBA" id="ARBA00000847"/>
    </source>
</evidence>
<evidence type="ECO:0000313" key="12">
    <source>
        <dbReference type="Proteomes" id="UP000676506"/>
    </source>
</evidence>
<feature type="domain" description="Nudix hydrolase" evidence="10">
    <location>
        <begin position="51"/>
        <end position="178"/>
    </location>
</feature>
<dbReference type="RefSeq" id="WP_211427947.1">
    <property type="nucleotide sequence ID" value="NZ_CP072648.1"/>
</dbReference>
<evidence type="ECO:0000313" key="11">
    <source>
        <dbReference type="EMBL" id="QUW02056.1"/>
    </source>
</evidence>
<dbReference type="InterPro" id="IPR020476">
    <property type="entry name" value="Nudix_hydrolase"/>
</dbReference>
<dbReference type="Proteomes" id="UP000676506">
    <property type="component" value="Chromosome 1"/>
</dbReference>
<keyword evidence="5 8" id="KW-0378">Hydrolase</keyword>